<dbReference type="AlphaFoldDB" id="A0AAE1D6G4"/>
<dbReference type="InterPro" id="IPR029320">
    <property type="entry name" value="Acyl-CoA_ox_N"/>
</dbReference>
<accession>A0AAE1D6G4</accession>
<dbReference type="SUPFAM" id="SSF56645">
    <property type="entry name" value="Acyl-CoA dehydrogenase NM domain-like"/>
    <property type="match status" value="1"/>
</dbReference>
<dbReference type="GO" id="GO:0005504">
    <property type="term" value="F:fatty acid binding"/>
    <property type="evidence" value="ECO:0007669"/>
    <property type="project" value="TreeGrafter"/>
</dbReference>
<organism evidence="3 4">
    <name type="scientific">Elysia crispata</name>
    <name type="common">lettuce slug</name>
    <dbReference type="NCBI Taxonomy" id="231223"/>
    <lineage>
        <taxon>Eukaryota</taxon>
        <taxon>Metazoa</taxon>
        <taxon>Spiralia</taxon>
        <taxon>Lophotrochozoa</taxon>
        <taxon>Mollusca</taxon>
        <taxon>Gastropoda</taxon>
        <taxon>Heterobranchia</taxon>
        <taxon>Euthyneura</taxon>
        <taxon>Panpulmonata</taxon>
        <taxon>Sacoglossa</taxon>
        <taxon>Placobranchoidea</taxon>
        <taxon>Plakobranchidae</taxon>
        <taxon>Elysia</taxon>
    </lineage>
</organism>
<evidence type="ECO:0000256" key="1">
    <source>
        <dbReference type="ARBA" id="ARBA00004846"/>
    </source>
</evidence>
<dbReference type="GO" id="GO:0033540">
    <property type="term" value="P:fatty acid beta-oxidation using acyl-CoA oxidase"/>
    <property type="evidence" value="ECO:0007669"/>
    <property type="project" value="TreeGrafter"/>
</dbReference>
<dbReference type="PANTHER" id="PTHR10909:SF250">
    <property type="entry name" value="PEROXISOMAL ACYL-COENZYME A OXIDASE 1"/>
    <property type="match status" value="1"/>
</dbReference>
<proteinExistence type="predicted"/>
<evidence type="ECO:0000313" key="3">
    <source>
        <dbReference type="EMBL" id="KAK3759077.1"/>
    </source>
</evidence>
<dbReference type="GO" id="GO:0071949">
    <property type="term" value="F:FAD binding"/>
    <property type="evidence" value="ECO:0007669"/>
    <property type="project" value="InterPro"/>
</dbReference>
<dbReference type="GO" id="GO:0000038">
    <property type="term" value="P:very long-chain fatty acid metabolic process"/>
    <property type="evidence" value="ECO:0007669"/>
    <property type="project" value="TreeGrafter"/>
</dbReference>
<dbReference type="Pfam" id="PF14749">
    <property type="entry name" value="Acyl-CoA_ox_N"/>
    <property type="match status" value="1"/>
</dbReference>
<dbReference type="FunFam" id="1.10.540.10:FF:000006">
    <property type="entry name" value="Acyl-coenzyme A oxidase"/>
    <property type="match status" value="1"/>
</dbReference>
<protein>
    <recommendedName>
        <fullName evidence="2">Acyl-coenzyme A oxidase N-terminal domain-containing protein</fullName>
    </recommendedName>
</protein>
<dbReference type="InterPro" id="IPR009100">
    <property type="entry name" value="AcylCoA_DH/oxidase_NM_dom_sf"/>
</dbReference>
<comment type="caution">
    <text evidence="3">The sequence shown here is derived from an EMBL/GenBank/DDBJ whole genome shotgun (WGS) entry which is preliminary data.</text>
</comment>
<dbReference type="GO" id="GO:0055088">
    <property type="term" value="P:lipid homeostasis"/>
    <property type="evidence" value="ECO:0007669"/>
    <property type="project" value="TreeGrafter"/>
</dbReference>
<gene>
    <name evidence="3" type="ORF">RRG08_010691</name>
</gene>
<dbReference type="InterPro" id="IPR037069">
    <property type="entry name" value="AcylCoA_DH/ox_N_sf"/>
</dbReference>
<evidence type="ECO:0000259" key="2">
    <source>
        <dbReference type="Pfam" id="PF14749"/>
    </source>
</evidence>
<name>A0AAE1D6G4_9GAST</name>
<dbReference type="Proteomes" id="UP001283361">
    <property type="component" value="Unassembled WGS sequence"/>
</dbReference>
<dbReference type="PANTHER" id="PTHR10909">
    <property type="entry name" value="ELECTRON TRANSPORT OXIDOREDUCTASE"/>
    <property type="match status" value="1"/>
</dbReference>
<evidence type="ECO:0000313" key="4">
    <source>
        <dbReference type="Proteomes" id="UP001283361"/>
    </source>
</evidence>
<dbReference type="GO" id="GO:0003997">
    <property type="term" value="F:acyl-CoA oxidase activity"/>
    <property type="evidence" value="ECO:0007669"/>
    <property type="project" value="InterPro"/>
</dbReference>
<feature type="domain" description="Acyl-coenzyme A oxidase N-terminal" evidence="2">
    <location>
        <begin position="58"/>
        <end position="174"/>
    </location>
</feature>
<sequence length="246" mass="27473">MGQEDLRLTVHSPWVKCKSLHGSVSVTTKYLQIEDHSAMAATVNPDLAHSRAQATFDPLQLTHYLYGGPEKVKRKRFIQNMAIKVYKEEGCQDFTDMTRDEAYTEALHKITVIYKKLAELGIQRDSTDVYFFRERFLGDSPDPTALHASMFMDTLAKQGTAEQKHKWIPLAETFGLLGTYAQTELGHGKHVYGYSQETGQQAADREVGAACHDFHCSGLLRPDRVGACFIGLALKLGHHGTAESDV</sequence>
<comment type="pathway">
    <text evidence="1">Lipid metabolism; peroxisomal fatty acid beta-oxidation.</text>
</comment>
<dbReference type="EMBL" id="JAWDGP010005167">
    <property type="protein sequence ID" value="KAK3759077.1"/>
    <property type="molecule type" value="Genomic_DNA"/>
</dbReference>
<dbReference type="Gene3D" id="1.10.540.10">
    <property type="entry name" value="Acyl-CoA dehydrogenase/oxidase, N-terminal domain"/>
    <property type="match status" value="1"/>
</dbReference>
<dbReference type="InterPro" id="IPR012258">
    <property type="entry name" value="Acyl-CoA_oxidase"/>
</dbReference>
<reference evidence="3" key="1">
    <citation type="journal article" date="2023" name="G3 (Bethesda)">
        <title>A reference genome for the long-term kleptoplast-retaining sea slug Elysia crispata morphotype clarki.</title>
        <authorList>
            <person name="Eastman K.E."/>
            <person name="Pendleton A.L."/>
            <person name="Shaikh M.A."/>
            <person name="Suttiyut T."/>
            <person name="Ogas R."/>
            <person name="Tomko P."/>
            <person name="Gavelis G."/>
            <person name="Widhalm J.R."/>
            <person name="Wisecaver J.H."/>
        </authorList>
    </citation>
    <scope>NUCLEOTIDE SEQUENCE</scope>
    <source>
        <strain evidence="3">ECLA1</strain>
    </source>
</reference>
<dbReference type="GO" id="GO:0005777">
    <property type="term" value="C:peroxisome"/>
    <property type="evidence" value="ECO:0007669"/>
    <property type="project" value="InterPro"/>
</dbReference>
<keyword evidence="4" id="KW-1185">Reference proteome</keyword>